<evidence type="ECO:0000256" key="1">
    <source>
        <dbReference type="HAMAP-Rule" id="MF_02232"/>
    </source>
</evidence>
<dbReference type="PANTHER" id="PTHR30217">
    <property type="entry name" value="PEPTIDASE U32 FAMILY"/>
    <property type="match status" value="1"/>
</dbReference>
<comment type="cofactor">
    <cofactor evidence="1">
        <name>[4Fe-4S] cluster</name>
        <dbReference type="ChEBI" id="CHEBI:49883"/>
    </cofactor>
</comment>
<dbReference type="Proteomes" id="UP001057998">
    <property type="component" value="Chromosome 1"/>
</dbReference>
<comment type="function">
    <text evidence="1">Required for O(2)-independent ubiquinone (coenzyme Q) biosynthesis. Together with UbiV, is essential for the C6-hydroxylation reaction in the oxygen-independent ubiquinone biosynthesis pathway.</text>
</comment>
<keyword evidence="1" id="KW-0831">Ubiquinone biosynthesis</keyword>
<evidence type="ECO:0000313" key="2">
    <source>
        <dbReference type="EMBL" id="UTV27248.1"/>
    </source>
</evidence>
<comment type="subunit">
    <text evidence="1">Forms a heterodimer with UbiV.</text>
</comment>
<name>A0ABY5GDC9_9GAMM</name>
<comment type="pathway">
    <text evidence="1">Cofactor biosynthesis; ubiquinone biosynthesis.</text>
</comment>
<accession>A0ABY5GDC9</accession>
<keyword evidence="1" id="KW-0004">4Fe-4S</keyword>
<organism evidence="2 3">
    <name type="scientific">Photobacterium atrarenae</name>
    <dbReference type="NCBI Taxonomy" id="865757"/>
    <lineage>
        <taxon>Bacteria</taxon>
        <taxon>Pseudomonadati</taxon>
        <taxon>Pseudomonadota</taxon>
        <taxon>Gammaproteobacteria</taxon>
        <taxon>Vibrionales</taxon>
        <taxon>Vibrionaceae</taxon>
        <taxon>Photobacterium</taxon>
    </lineage>
</organism>
<feature type="binding site" evidence="1">
    <location>
        <position position="232"/>
    </location>
    <ligand>
        <name>[4Fe-4S] cluster</name>
        <dbReference type="ChEBI" id="CHEBI:49883"/>
    </ligand>
</feature>
<keyword evidence="1" id="KW-0411">Iron-sulfur</keyword>
<dbReference type="InterPro" id="IPR001539">
    <property type="entry name" value="Peptidase_U32"/>
</dbReference>
<dbReference type="HAMAP" id="MF_02232">
    <property type="entry name" value="UbiU"/>
    <property type="match status" value="1"/>
</dbReference>
<keyword evidence="1" id="KW-0479">Metal-binding</keyword>
<dbReference type="InterPro" id="IPR043692">
    <property type="entry name" value="UbiU"/>
</dbReference>
<dbReference type="EMBL" id="CP101508">
    <property type="protein sequence ID" value="UTV27248.1"/>
    <property type="molecule type" value="Genomic_DNA"/>
</dbReference>
<feature type="binding site" evidence="1">
    <location>
        <position position="193"/>
    </location>
    <ligand>
        <name>[4Fe-4S] cluster</name>
        <dbReference type="ChEBI" id="CHEBI:49883"/>
    </ligand>
</feature>
<keyword evidence="3" id="KW-1185">Reference proteome</keyword>
<gene>
    <name evidence="1" type="primary">ubiU</name>
    <name evidence="2" type="ORF">NNL38_13055</name>
</gene>
<reference evidence="2" key="1">
    <citation type="submission" date="2022-07" db="EMBL/GenBank/DDBJ databases">
        <title>Genome sequencing of Photobacterium atrarenae GJH2-4.</title>
        <authorList>
            <person name="Park S.-J."/>
        </authorList>
    </citation>
    <scope>NUCLEOTIDE SEQUENCE</scope>
    <source>
        <strain evidence="2">GJH2-4</strain>
    </source>
</reference>
<dbReference type="PANTHER" id="PTHR30217:SF3">
    <property type="entry name" value="UBIQUINONE BIOSYNTHESIS PROTEIN UBIU"/>
    <property type="match status" value="1"/>
</dbReference>
<protein>
    <recommendedName>
        <fullName evidence="1">Ubiquinone biosynthesis protein UbiU</fullName>
    </recommendedName>
</protein>
<comment type="similarity">
    <text evidence="1">Belongs to the peptidase U32 family. UbiU subfamily.</text>
</comment>
<keyword evidence="1" id="KW-0408">Iron</keyword>
<dbReference type="PROSITE" id="PS01276">
    <property type="entry name" value="PEPTIDASE_U32"/>
    <property type="match status" value="1"/>
</dbReference>
<feature type="binding site" evidence="1">
    <location>
        <position position="169"/>
    </location>
    <ligand>
        <name>[4Fe-4S] cluster</name>
        <dbReference type="ChEBI" id="CHEBI:49883"/>
    </ligand>
</feature>
<dbReference type="InterPro" id="IPR051454">
    <property type="entry name" value="RNA/ubiquinone_mod_enzymes"/>
</dbReference>
<feature type="binding site" evidence="1">
    <location>
        <position position="176"/>
    </location>
    <ligand>
        <name>[4Fe-4S] cluster</name>
        <dbReference type="ChEBI" id="CHEBI:49883"/>
    </ligand>
</feature>
<evidence type="ECO:0000313" key="3">
    <source>
        <dbReference type="Proteomes" id="UP001057998"/>
    </source>
</evidence>
<proteinExistence type="inferred from homology"/>
<dbReference type="RefSeq" id="WP_255388463.1">
    <property type="nucleotide sequence ID" value="NZ_CP101508.1"/>
</dbReference>
<sequence length="331" mass="36837">MELLCPAGNLPALKTAIDNGADAVYIGFKDDTNARHFAGLNFTDRKLEKAVNYVKDHQRKLHIALNTFAHPDGFERWKKAVDTAAAMGVDALIVADMAVLEYAASRYPALELHLSVQASATNTAAIDFYHRNFNVKRVVLPRVLSIHQVKQLARNCPVELEVFAFGSLCIMAEGRCYLSSYLTGESPNTVGACSPAKFVRWQETPQGLESRLNDVLIDRYAEGENAGYPTLCKGRFEVDGQRYHALEEPTSLNTLAILPELFKANIASVKIEGRQRSPAYVEQVTRTWRAAIDRYLADPDNYQVEPAWDACLGNVSEGAQTTLGAYHRKWQ</sequence>
<dbReference type="Pfam" id="PF01136">
    <property type="entry name" value="Peptidase_U32"/>
    <property type="match status" value="1"/>
</dbReference>